<protein>
    <submittedName>
        <fullName evidence="1">Uncharacterized protein</fullName>
    </submittedName>
</protein>
<gene>
    <name evidence="1" type="ORF">FYL31_04940</name>
</gene>
<comment type="caution">
    <text evidence="1">The sequence shown here is derived from an EMBL/GenBank/DDBJ whole genome shotgun (WGS) entry which is preliminary data.</text>
</comment>
<reference evidence="1 2" key="2">
    <citation type="submission" date="2019-09" db="EMBL/GenBank/DDBJ databases">
        <title>Strain-level analysis of Eubacterium rectale using genomes from metagenomes.</title>
        <authorList>
            <person name="Karcher N."/>
            <person name="Segata N."/>
        </authorList>
    </citation>
    <scope>NUCLEOTIDE SEQUENCE [LARGE SCALE GENOMIC DNA]</scope>
    <source>
        <strain evidence="1 2">T3WBe13</strain>
    </source>
</reference>
<accession>A0A5S4VRN0</accession>
<dbReference type="EMBL" id="VSTF01000003">
    <property type="protein sequence ID" value="TYL60969.1"/>
    <property type="molecule type" value="Genomic_DNA"/>
</dbReference>
<proteinExistence type="predicted"/>
<dbReference type="RefSeq" id="WP_148872086.1">
    <property type="nucleotide sequence ID" value="NZ_VSTF01000003.1"/>
</dbReference>
<organism evidence="1 2">
    <name type="scientific">Agathobacter rectalis</name>
    <dbReference type="NCBI Taxonomy" id="39491"/>
    <lineage>
        <taxon>Bacteria</taxon>
        <taxon>Bacillati</taxon>
        <taxon>Bacillota</taxon>
        <taxon>Clostridia</taxon>
        <taxon>Lachnospirales</taxon>
        <taxon>Lachnospiraceae</taxon>
        <taxon>Agathobacter</taxon>
    </lineage>
</organism>
<sequence length="122" mass="14574">MRKNVIGEDNILTLTYHDFTTSWCMKINLYEVFCGIEYRELPDYEPDPDEVKITRWQRIKKIIQLIKKHHLDKELSEFKSWVESQKAEAESLRAKYKAGSDGYKSLTKRITLYNRAIREAEK</sequence>
<reference evidence="1 2" key="1">
    <citation type="submission" date="2019-08" db="EMBL/GenBank/DDBJ databases">
        <authorList>
            <person name="Duncan S."/>
            <person name="Walker A."/>
        </authorList>
    </citation>
    <scope>NUCLEOTIDE SEQUENCE [LARGE SCALE GENOMIC DNA]</scope>
    <source>
        <strain evidence="1 2">T3WBe13</strain>
    </source>
</reference>
<name>A0A5S4VRN0_9FIRM</name>
<dbReference type="AlphaFoldDB" id="A0A5S4VRN0"/>
<dbReference type="Proteomes" id="UP000324327">
    <property type="component" value="Unassembled WGS sequence"/>
</dbReference>
<evidence type="ECO:0000313" key="2">
    <source>
        <dbReference type="Proteomes" id="UP000324327"/>
    </source>
</evidence>
<evidence type="ECO:0000313" key="1">
    <source>
        <dbReference type="EMBL" id="TYL60969.1"/>
    </source>
</evidence>